<evidence type="ECO:0000256" key="4">
    <source>
        <dbReference type="ARBA" id="ARBA00022519"/>
    </source>
</evidence>
<comment type="caution">
    <text evidence="10">The sequence shown here is derived from an EMBL/GenBank/DDBJ whole genome shotgun (WGS) entry which is preliminary data.</text>
</comment>
<keyword evidence="3" id="KW-1003">Cell membrane</keyword>
<feature type="transmembrane region" description="Helical" evidence="8">
    <location>
        <begin position="134"/>
        <end position="158"/>
    </location>
</feature>
<dbReference type="GO" id="GO:0055085">
    <property type="term" value="P:transmembrane transport"/>
    <property type="evidence" value="ECO:0007669"/>
    <property type="project" value="InterPro"/>
</dbReference>
<feature type="transmembrane region" description="Helical" evidence="8">
    <location>
        <begin position="67"/>
        <end position="88"/>
    </location>
</feature>
<dbReference type="Gene3D" id="1.10.3720.10">
    <property type="entry name" value="MetI-like"/>
    <property type="match status" value="1"/>
</dbReference>
<proteinExistence type="inferred from homology"/>
<feature type="transmembrane region" description="Helical" evidence="8">
    <location>
        <begin position="100"/>
        <end position="122"/>
    </location>
</feature>
<keyword evidence="4" id="KW-0997">Cell inner membrane</keyword>
<feature type="transmembrane region" description="Helical" evidence="8">
    <location>
        <begin position="232"/>
        <end position="252"/>
    </location>
</feature>
<keyword evidence="11" id="KW-1185">Reference proteome</keyword>
<keyword evidence="2 8" id="KW-0813">Transport</keyword>
<keyword evidence="6 8" id="KW-1133">Transmembrane helix</keyword>
<dbReference type="RefSeq" id="WP_106722624.1">
    <property type="nucleotide sequence ID" value="NZ_PXYL01000002.1"/>
</dbReference>
<evidence type="ECO:0000256" key="7">
    <source>
        <dbReference type="ARBA" id="ARBA00023136"/>
    </source>
</evidence>
<evidence type="ECO:0000256" key="8">
    <source>
        <dbReference type="RuleBase" id="RU363032"/>
    </source>
</evidence>
<evidence type="ECO:0000256" key="2">
    <source>
        <dbReference type="ARBA" id="ARBA00022448"/>
    </source>
</evidence>
<evidence type="ECO:0000313" key="10">
    <source>
        <dbReference type="EMBL" id="PSJ62725.1"/>
    </source>
</evidence>
<evidence type="ECO:0000256" key="1">
    <source>
        <dbReference type="ARBA" id="ARBA00004429"/>
    </source>
</evidence>
<evidence type="ECO:0000313" key="11">
    <source>
        <dbReference type="Proteomes" id="UP000240653"/>
    </source>
</evidence>
<evidence type="ECO:0000259" key="9">
    <source>
        <dbReference type="PROSITE" id="PS50928"/>
    </source>
</evidence>
<dbReference type="Proteomes" id="UP000240653">
    <property type="component" value="Unassembled WGS sequence"/>
</dbReference>
<dbReference type="EMBL" id="PXYL01000002">
    <property type="protein sequence ID" value="PSJ62725.1"/>
    <property type="molecule type" value="Genomic_DNA"/>
</dbReference>
<keyword evidence="5 8" id="KW-0812">Transmembrane</keyword>
<name>A0A2P7SK53_9HYPH</name>
<dbReference type="PANTHER" id="PTHR43357:SF4">
    <property type="entry name" value="INNER MEMBRANE ABC TRANSPORTER PERMEASE PROTEIN YDCV"/>
    <property type="match status" value="1"/>
</dbReference>
<feature type="domain" description="ABC transmembrane type-1" evidence="9">
    <location>
        <begin position="63"/>
        <end position="251"/>
    </location>
</feature>
<gene>
    <name evidence="10" type="ORF">C7I85_03730</name>
</gene>
<evidence type="ECO:0000256" key="3">
    <source>
        <dbReference type="ARBA" id="ARBA00022475"/>
    </source>
</evidence>
<dbReference type="PANTHER" id="PTHR43357">
    <property type="entry name" value="INNER MEMBRANE ABC TRANSPORTER PERMEASE PROTEIN YDCV"/>
    <property type="match status" value="1"/>
</dbReference>
<dbReference type="PROSITE" id="PS50928">
    <property type="entry name" value="ABC_TM1"/>
    <property type="match status" value="1"/>
</dbReference>
<protein>
    <submittedName>
        <fullName evidence="10">Polyamine ABC transporter permease</fullName>
    </submittedName>
</protein>
<dbReference type="InterPro" id="IPR035906">
    <property type="entry name" value="MetI-like_sf"/>
</dbReference>
<dbReference type="SUPFAM" id="SSF161098">
    <property type="entry name" value="MetI-like"/>
    <property type="match status" value="1"/>
</dbReference>
<feature type="transmembrane region" description="Helical" evidence="8">
    <location>
        <begin position="7"/>
        <end position="32"/>
    </location>
</feature>
<dbReference type="InterPro" id="IPR000515">
    <property type="entry name" value="MetI-like"/>
</dbReference>
<comment type="subcellular location">
    <subcellularLocation>
        <location evidence="1">Cell inner membrane</location>
        <topology evidence="1">Multi-pass membrane protein</topology>
    </subcellularLocation>
    <subcellularLocation>
        <location evidence="8">Cell membrane</location>
        <topology evidence="8">Multi-pass membrane protein</topology>
    </subcellularLocation>
</comment>
<evidence type="ECO:0000256" key="5">
    <source>
        <dbReference type="ARBA" id="ARBA00022692"/>
    </source>
</evidence>
<feature type="transmembrane region" description="Helical" evidence="8">
    <location>
        <begin position="179"/>
        <end position="200"/>
    </location>
</feature>
<comment type="similarity">
    <text evidence="8">Belongs to the binding-protein-dependent transport system permease family.</text>
</comment>
<reference evidence="10 11" key="1">
    <citation type="submission" date="2018-03" db="EMBL/GenBank/DDBJ databases">
        <title>The draft genome of Mesorhizobium soli JCM 19897.</title>
        <authorList>
            <person name="Li L."/>
            <person name="Liu L."/>
            <person name="Liang L."/>
            <person name="Wang T."/>
            <person name="Zhang X."/>
        </authorList>
    </citation>
    <scope>NUCLEOTIDE SEQUENCE [LARGE SCALE GENOMIC DNA]</scope>
    <source>
        <strain evidence="10 11">JCM 19897</strain>
    </source>
</reference>
<dbReference type="AlphaFoldDB" id="A0A2P7SK53"/>
<organism evidence="10 11">
    <name type="scientific">Pseudaminobacter soli</name>
    <name type="common">ex Li et al. 2025</name>
    <dbReference type="NCBI Taxonomy" id="1295366"/>
    <lineage>
        <taxon>Bacteria</taxon>
        <taxon>Pseudomonadati</taxon>
        <taxon>Pseudomonadota</taxon>
        <taxon>Alphaproteobacteria</taxon>
        <taxon>Hyphomicrobiales</taxon>
        <taxon>Phyllobacteriaceae</taxon>
        <taxon>Pseudaminobacter</taxon>
    </lineage>
</organism>
<dbReference type="OrthoDB" id="8156137at2"/>
<dbReference type="GO" id="GO:0005886">
    <property type="term" value="C:plasma membrane"/>
    <property type="evidence" value="ECO:0007669"/>
    <property type="project" value="UniProtKB-SubCell"/>
</dbReference>
<sequence>MDKLRRVLFWVVVGLTAVFLLLPTLIIVPMSFTTTSTLEFPPIGFTFEWYGKVIGASDWQGALINSLVVAFAAAILATVIGTAAALALHTYRFPGKTLVMGLLLSPMVTPVIVLAVGMYMVFSGWGLVATRLGLVLAHTVLAIPFVVVSVLASSRMVNPSLALASLGLGASRWFTFRRVTLPLIMPGVLSGAVFAFITSWDEVVIALFLADVRTRTVPIMIWNQVRTNLDPATAAVAAILIVLSALGVLLSYKFREARS</sequence>
<accession>A0A2P7SK53</accession>
<dbReference type="CDD" id="cd06261">
    <property type="entry name" value="TM_PBP2"/>
    <property type="match status" value="1"/>
</dbReference>
<keyword evidence="7 8" id="KW-0472">Membrane</keyword>
<dbReference type="Pfam" id="PF00528">
    <property type="entry name" value="BPD_transp_1"/>
    <property type="match status" value="1"/>
</dbReference>
<evidence type="ECO:0000256" key="6">
    <source>
        <dbReference type="ARBA" id="ARBA00022989"/>
    </source>
</evidence>